<dbReference type="PANTHER" id="PTHR46972">
    <property type="entry name" value="MONOOXYGENASE ASQM-RELATED"/>
    <property type="match status" value="1"/>
</dbReference>
<dbReference type="GO" id="GO:0046677">
    <property type="term" value="P:response to antibiotic"/>
    <property type="evidence" value="ECO:0007669"/>
    <property type="project" value="InterPro"/>
</dbReference>
<dbReference type="GO" id="GO:0071949">
    <property type="term" value="F:FAD binding"/>
    <property type="evidence" value="ECO:0007669"/>
    <property type="project" value="InterPro"/>
</dbReference>
<dbReference type="AlphaFoldDB" id="A0AAU7KBJ6"/>
<comment type="domain">
    <text evidence="5">Consists of an N-terminal FAD-binding domain with a Rossman fold and a C-terminal substrate-binding domain.</text>
</comment>
<feature type="binding site" evidence="5">
    <location>
        <position position="50"/>
    </location>
    <ligand>
        <name>NADPH</name>
        <dbReference type="ChEBI" id="CHEBI:57783"/>
    </ligand>
</feature>
<comment type="similarity">
    <text evidence="5">Belongs to the aromatic-ring hydroxylase family. TetX subfamily.</text>
</comment>
<keyword evidence="1 5" id="KW-0285">Flavoprotein</keyword>
<comment type="subunit">
    <text evidence="5">Monomer.</text>
</comment>
<evidence type="ECO:0000256" key="1">
    <source>
        <dbReference type="ARBA" id="ARBA00022630"/>
    </source>
</evidence>
<dbReference type="PRINTS" id="PR00420">
    <property type="entry name" value="RNGMNOXGNASE"/>
</dbReference>
<protein>
    <recommendedName>
        <fullName evidence="5">Flavin-dependent monooxygenase</fullName>
    </recommendedName>
    <alternativeName>
        <fullName evidence="5">TetX monooxygenase</fullName>
        <shortName evidence="5">TetX</shortName>
        <ecNumber evidence="5">1.14.13.-</ecNumber>
    </alternativeName>
</protein>
<dbReference type="PANTHER" id="PTHR46972:SF1">
    <property type="entry name" value="FAD DEPENDENT OXIDOREDUCTASE DOMAIN-CONTAINING PROTEIN"/>
    <property type="match status" value="1"/>
</dbReference>
<dbReference type="RefSeq" id="WP_406827114.1">
    <property type="nucleotide sequence ID" value="NZ_CP157485.1"/>
</dbReference>
<proteinExistence type="inferred from homology"/>
<gene>
    <name evidence="7" type="ORF">ABEG20_09360</name>
</gene>
<sequence>METSKKINLLHERQIAIVGGGPGGLALARLLQLEGANVKVYERDANQKARIQGAIVDLHYHSGLKVLEEAGLMDAFKIRYMQGADRFRVVDQRANILLDDFIQSGRYTFGDEHFRPEIDRGALRDILIDSLLPGTVIWDSQLITLNFSNDRWEMQFRNGTFASSDLVIGCEGYRSRIREYLTDIKSVYTGAAIIQGEIDDPKTACPEIDHMFNNGNLMAMGQEKMLTVQPRGDGGLTFYAAAMYPENWEKISGINFNNPEEVCGYLINFYNGWHPAFHQLFKACSHFTYRPLNYHPLKLRWQTRSNITILGDAAHLMPPNGEGVNLAMLDALDLSNCLTSGAYQNIEAALKAYEEMMFARAYPISEETVAGIKDFASPNEESIQKLIQIFSGNENV</sequence>
<dbReference type="HAMAP" id="MF_00845">
    <property type="entry name" value="TetX_monooxygenase"/>
    <property type="match status" value="1"/>
</dbReference>
<evidence type="ECO:0000259" key="6">
    <source>
        <dbReference type="Pfam" id="PF01494"/>
    </source>
</evidence>
<keyword evidence="3 5" id="KW-0560">Oxidoreductase</keyword>
<feature type="domain" description="FAD-binding" evidence="6">
    <location>
        <begin position="14"/>
        <end position="77"/>
    </location>
</feature>
<comment type="function">
    <text evidence="5">An FAD-requiring monooxygenase active on some tetracycline antibiotic derivatives, which leads to their inactivation. Hydroxylates carbon 11a of tetracycline and some analogs.</text>
</comment>
<keyword evidence="4 5" id="KW-0503">Monooxygenase</keyword>
<comment type="cofactor">
    <cofactor evidence="5">
        <name>FAD</name>
        <dbReference type="ChEBI" id="CHEBI:57692"/>
    </cofactor>
</comment>
<evidence type="ECO:0000256" key="5">
    <source>
        <dbReference type="HAMAP-Rule" id="MF_00845"/>
    </source>
</evidence>
<dbReference type="EMBL" id="CP157485">
    <property type="protein sequence ID" value="XBO49806.1"/>
    <property type="molecule type" value="Genomic_DNA"/>
</dbReference>
<dbReference type="InterPro" id="IPR043683">
    <property type="entry name" value="TetX_monooxygenase"/>
</dbReference>
<evidence type="ECO:0000256" key="4">
    <source>
        <dbReference type="ARBA" id="ARBA00023033"/>
    </source>
</evidence>
<evidence type="ECO:0000256" key="2">
    <source>
        <dbReference type="ARBA" id="ARBA00022827"/>
    </source>
</evidence>
<dbReference type="Pfam" id="PF01494">
    <property type="entry name" value="FAD_binding_3"/>
    <property type="match status" value="2"/>
</dbReference>
<evidence type="ECO:0000313" key="7">
    <source>
        <dbReference type="EMBL" id="XBO49806.1"/>
    </source>
</evidence>
<feature type="binding site" evidence="5">
    <location>
        <position position="57"/>
    </location>
    <ligand>
        <name>FAD</name>
        <dbReference type="ChEBI" id="CHEBI:57692"/>
    </ligand>
</feature>
<dbReference type="EC" id="1.14.13.-" evidence="5"/>
<feature type="domain" description="FAD-binding" evidence="6">
    <location>
        <begin position="305"/>
        <end position="356"/>
    </location>
</feature>
<keyword evidence="2 5" id="KW-0274">FAD</keyword>
<dbReference type="Gene3D" id="3.50.50.60">
    <property type="entry name" value="FAD/NAD(P)-binding domain"/>
    <property type="match status" value="1"/>
</dbReference>
<comment type="subcellular location">
    <subcellularLocation>
        <location evidence="5">Cytoplasm</location>
    </subcellularLocation>
</comment>
<keyword evidence="5" id="KW-0521">NADP</keyword>
<keyword evidence="5" id="KW-0547">Nucleotide-binding</keyword>
<evidence type="ECO:0000256" key="3">
    <source>
        <dbReference type="ARBA" id="ARBA00023002"/>
    </source>
</evidence>
<reference evidence="7" key="1">
    <citation type="submission" date="2024-05" db="EMBL/GenBank/DDBJ databases">
        <authorList>
            <person name="Kim S."/>
            <person name="Heo J."/>
            <person name="Choi H."/>
            <person name="Choi Y."/>
            <person name="Kwon S.-W."/>
            <person name="Kim Y."/>
        </authorList>
    </citation>
    <scope>NUCLEOTIDE SEQUENCE</scope>
    <source>
        <strain evidence="7">KACC 23697</strain>
    </source>
</reference>
<keyword evidence="5" id="KW-0963">Cytoplasm</keyword>
<feature type="binding site" evidence="5">
    <location>
        <position position="120"/>
    </location>
    <ligand>
        <name>FAD</name>
        <dbReference type="ChEBI" id="CHEBI:57692"/>
    </ligand>
</feature>
<dbReference type="SUPFAM" id="SSF51905">
    <property type="entry name" value="FAD/NAD(P)-binding domain"/>
    <property type="match status" value="1"/>
</dbReference>
<feature type="binding site" evidence="5">
    <location>
        <position position="312"/>
    </location>
    <ligand>
        <name>FAD</name>
        <dbReference type="ChEBI" id="CHEBI:57692"/>
    </ligand>
</feature>
<organism evidence="7">
    <name type="scientific">Pedobacter sp. KACC 23697</name>
    <dbReference type="NCBI Taxonomy" id="3149230"/>
    <lineage>
        <taxon>Bacteria</taxon>
        <taxon>Pseudomonadati</taxon>
        <taxon>Bacteroidota</taxon>
        <taxon>Sphingobacteriia</taxon>
        <taxon>Sphingobacteriales</taxon>
        <taxon>Sphingobacteriaceae</taxon>
        <taxon>Pedobacter</taxon>
    </lineage>
</organism>
<comment type="catalytic activity">
    <reaction evidence="5">
        <text>a tetracycline + NADPH + O2 + H(+) = an 11a-hydroxytetracycline + NADP(+) + H2O</text>
        <dbReference type="Rhea" id="RHEA:61444"/>
        <dbReference type="ChEBI" id="CHEBI:15377"/>
        <dbReference type="ChEBI" id="CHEBI:15378"/>
        <dbReference type="ChEBI" id="CHEBI:15379"/>
        <dbReference type="ChEBI" id="CHEBI:57783"/>
        <dbReference type="ChEBI" id="CHEBI:58349"/>
        <dbReference type="ChEBI" id="CHEBI:144644"/>
        <dbReference type="ChEBI" id="CHEBI:144645"/>
    </reaction>
</comment>
<dbReference type="GO" id="GO:0005737">
    <property type="term" value="C:cytoplasm"/>
    <property type="evidence" value="ECO:0007669"/>
    <property type="project" value="UniProtKB-SubCell"/>
</dbReference>
<dbReference type="InterPro" id="IPR002938">
    <property type="entry name" value="FAD-bd"/>
</dbReference>
<accession>A0AAU7KBJ6</accession>
<name>A0AAU7KBJ6_9SPHI</name>
<dbReference type="InterPro" id="IPR036188">
    <property type="entry name" value="FAD/NAD-bd_sf"/>
</dbReference>
<dbReference type="GO" id="GO:0004497">
    <property type="term" value="F:monooxygenase activity"/>
    <property type="evidence" value="ECO:0007669"/>
    <property type="project" value="UniProtKB-UniRule"/>
</dbReference>